<dbReference type="EMBL" id="QFBC01000023">
    <property type="protein sequence ID" value="PWE52553.1"/>
    <property type="molecule type" value="Genomic_DNA"/>
</dbReference>
<evidence type="ECO:0000313" key="1">
    <source>
        <dbReference type="EMBL" id="PWE52553.1"/>
    </source>
</evidence>
<protein>
    <submittedName>
        <fullName evidence="1">Uncharacterized protein</fullName>
    </submittedName>
</protein>
<accession>A0A2U2DGV9</accession>
<comment type="caution">
    <text evidence="1">The sequence shown here is derived from an EMBL/GenBank/DDBJ whole genome shotgun (WGS) entry which is preliminary data.</text>
</comment>
<evidence type="ECO:0000313" key="2">
    <source>
        <dbReference type="Proteomes" id="UP000245252"/>
    </source>
</evidence>
<keyword evidence="2" id="KW-1185">Reference proteome</keyword>
<name>A0A2U2DGV9_9HYPH</name>
<gene>
    <name evidence="1" type="ORF">DEM27_30130</name>
</gene>
<proteinExistence type="predicted"/>
<sequence>MYDKRPAFGQVKTVADQPVRHLSNAVSVYLDQSKALRPFAFQCQERVGNWNDRMTVWLRDFWVPVHLALAIERAGELKLPFGNLAKRVQSPEVLASR</sequence>
<reference evidence="1 2" key="1">
    <citation type="submission" date="2018-05" db="EMBL/GenBank/DDBJ databases">
        <title>The draft genome of strain NS-104.</title>
        <authorList>
            <person name="Hang P."/>
            <person name="Jiang J."/>
        </authorList>
    </citation>
    <scope>NUCLEOTIDE SEQUENCE [LARGE SCALE GENOMIC DNA]</scope>
    <source>
        <strain evidence="1 2">NS-104</strain>
    </source>
</reference>
<dbReference type="Proteomes" id="UP000245252">
    <property type="component" value="Unassembled WGS sequence"/>
</dbReference>
<dbReference type="AlphaFoldDB" id="A0A2U2DGV9"/>
<organism evidence="1 2">
    <name type="scientific">Metarhizobium album</name>
    <dbReference type="NCBI Taxonomy" id="2182425"/>
    <lineage>
        <taxon>Bacteria</taxon>
        <taxon>Pseudomonadati</taxon>
        <taxon>Pseudomonadota</taxon>
        <taxon>Alphaproteobacteria</taxon>
        <taxon>Hyphomicrobiales</taxon>
        <taxon>Rhizobiaceae</taxon>
        <taxon>Metarhizobium</taxon>
    </lineage>
</organism>